<protein>
    <submittedName>
        <fullName evidence="1">Uncharacterized protein</fullName>
    </submittedName>
</protein>
<dbReference type="Proteomes" id="UP000594097">
    <property type="component" value="Segment"/>
</dbReference>
<dbReference type="EMBL" id="MT774393">
    <property type="protein sequence ID" value="QOR59798.1"/>
    <property type="molecule type" value="Genomic_DNA"/>
</dbReference>
<proteinExistence type="predicted"/>
<name>A0A7M1RZL1_9CAUD</name>
<dbReference type="KEGG" id="vg:65130410"/>
<dbReference type="RefSeq" id="YP_010111956.1">
    <property type="nucleotide sequence ID" value="NC_055886.1"/>
</dbReference>
<accession>A0A7M1RZL1</accession>
<organism evidence="1 2">
    <name type="scientific">uncultured phage cr127_1</name>
    <dbReference type="NCBI Taxonomy" id="2772077"/>
    <lineage>
        <taxon>Viruses</taxon>
        <taxon>Duplodnaviria</taxon>
        <taxon>Heunggongvirae</taxon>
        <taxon>Uroviricota</taxon>
        <taxon>Caudoviricetes</taxon>
        <taxon>Crassvirales</taxon>
        <taxon>Crevaviridae</taxon>
        <taxon>Doltivirinae</taxon>
        <taxon>Kahucivirus</taxon>
        <taxon>Kahucivirus intestinalis</taxon>
    </lineage>
</organism>
<sequence>MTGVVNINYENANDYLTGNYHTIKYNKIALKLSGVSALINVNAYINLNTSALNLTPGEKFYVAIEFYSILTTRRVTLTHNKTSSNIDNIRVPYIVYNNSLSCFYCTAYNSTSQSIRINNLGQQIPHPDDTSNSKMYVYINSITVYSQATFENKYKQYLWYPDESTQSSKYRNMLYIGYKSGNGDAIENIICSDNDSIQDRTMTLKIKTTDGTITRTITINQPFTGIGRLKIGTNFIIR</sequence>
<evidence type="ECO:0000313" key="2">
    <source>
        <dbReference type="Proteomes" id="UP000594097"/>
    </source>
</evidence>
<evidence type="ECO:0000313" key="1">
    <source>
        <dbReference type="EMBL" id="QOR59798.1"/>
    </source>
</evidence>
<keyword evidence="2" id="KW-1185">Reference proteome</keyword>
<reference evidence="1 2" key="1">
    <citation type="submission" date="2020-07" db="EMBL/GenBank/DDBJ databases">
        <title>Taxonomic proposal: Crassvirales, a new order of highly abundant and diverse bacterial viruses.</title>
        <authorList>
            <person name="Shkoporov A.N."/>
            <person name="Stockdale S.R."/>
            <person name="Guerin E."/>
            <person name="Ross R.P."/>
            <person name="Hill C."/>
        </authorList>
    </citation>
    <scope>NUCLEOTIDE SEQUENCE [LARGE SCALE GENOMIC DNA]</scope>
</reference>
<dbReference type="GeneID" id="65130410"/>